<reference evidence="8" key="1">
    <citation type="submission" date="2011-02" db="EMBL/GenBank/DDBJ databases">
        <title>The Genome Sequence of Capsaspora owczarzaki ATCC 30864.</title>
        <authorList>
            <person name="Russ C."/>
            <person name="Cuomo C."/>
            <person name="Burger G."/>
            <person name="Gray M.W."/>
            <person name="Holland P.W.H."/>
            <person name="King N."/>
            <person name="Lang F.B.F."/>
            <person name="Roger A.J."/>
            <person name="Ruiz-Trillo I."/>
            <person name="Young S.K."/>
            <person name="Zeng Q."/>
            <person name="Gargeya S."/>
            <person name="Alvarado L."/>
            <person name="Berlin A."/>
            <person name="Chapman S.B."/>
            <person name="Chen Z."/>
            <person name="Freedman E."/>
            <person name="Gellesch M."/>
            <person name="Goldberg J."/>
            <person name="Griggs A."/>
            <person name="Gujja S."/>
            <person name="Heilman E."/>
            <person name="Heiman D."/>
            <person name="Howarth C."/>
            <person name="Mehta T."/>
            <person name="Neiman D."/>
            <person name="Pearson M."/>
            <person name="Roberts A."/>
            <person name="Saif S."/>
            <person name="Shea T."/>
            <person name="Shenoy N."/>
            <person name="Sisk P."/>
            <person name="Stolte C."/>
            <person name="Sykes S."/>
            <person name="White J."/>
            <person name="Yandava C."/>
            <person name="Haas B."/>
            <person name="Nusbaum C."/>
            <person name="Birren B."/>
        </authorList>
    </citation>
    <scope>NUCLEOTIDE SEQUENCE</scope>
    <source>
        <strain evidence="8">ATCC 30864</strain>
    </source>
</reference>
<sequence>MTFFFVFWLALLASGRGNERAKERERQRVGGGGGRLLVSNKGPPPLLGRMQAGTGLRGERHRRSHTKRLFGLFMCSSRLFFFFFFFFPDVSTHHVATFPSLLLTDDDDTEDDPVGDKRKKDLLLENMARIEREFADLRDRLYQEKLGQLNKELELLNSDEHPDFQKQAAMLERKKTDRLTTIELYRKLQLENIQHQHAFEKREIENEYQTKRGEIRDDILGSLQDKRKKLEEDKNAMDLASELETRAMATRKLRRRVEAVKEPGVTQIEKKRKNATATGPPIVHLLDDGEINDDLNAIRRVTQKNHAGGNPGALPPGMAGPPTVMGQQHPGMMFMGYPPGGMGMPMGAHPGMPMGMPGAGPGGVGGAVLPPGVGVPVGAPPGMGYGMNPAQAMPPAGMMGGRRKDGAFGPGSKQGEVEVYVANNQLVVNEEPFEKGQVIWVDPRDNTEVYSGVIASITQQEIWVRRPDNTKSKIYLNLLRTGRCAIQRG</sequence>
<dbReference type="InterPro" id="IPR013907">
    <property type="entry name" value="Sds3"/>
</dbReference>
<proteinExistence type="predicted"/>
<dbReference type="Proteomes" id="UP000008743">
    <property type="component" value="Unassembled WGS sequence"/>
</dbReference>
<protein>
    <submittedName>
        <fullName evidence="7">Uncharacterized protein</fullName>
    </submittedName>
</protein>
<comment type="subcellular location">
    <subcellularLocation>
        <location evidence="1">Nucleus</location>
    </subcellularLocation>
</comment>
<dbReference type="InParanoid" id="A0A0D2X251"/>
<keyword evidence="3" id="KW-0805">Transcription regulation</keyword>
<dbReference type="AlphaFoldDB" id="A0A0D2X251"/>
<organism evidence="7 8">
    <name type="scientific">Capsaspora owczarzaki (strain ATCC 30864)</name>
    <dbReference type="NCBI Taxonomy" id="595528"/>
    <lineage>
        <taxon>Eukaryota</taxon>
        <taxon>Filasterea</taxon>
        <taxon>Capsaspora</taxon>
    </lineage>
</organism>
<gene>
    <name evidence="7" type="ORF">CAOG_002996</name>
</gene>
<keyword evidence="8" id="KW-1185">Reference proteome</keyword>
<keyword evidence="6" id="KW-0732">Signal</keyword>
<evidence type="ECO:0000256" key="4">
    <source>
        <dbReference type="ARBA" id="ARBA00023163"/>
    </source>
</evidence>
<dbReference type="Gene3D" id="1.20.5.1500">
    <property type="match status" value="1"/>
</dbReference>
<dbReference type="STRING" id="595528.A0A0D2X251"/>
<keyword evidence="4" id="KW-0804">Transcription</keyword>
<evidence type="ECO:0000256" key="5">
    <source>
        <dbReference type="ARBA" id="ARBA00023242"/>
    </source>
</evidence>
<evidence type="ECO:0000256" key="6">
    <source>
        <dbReference type="SAM" id="SignalP"/>
    </source>
</evidence>
<dbReference type="PANTHER" id="PTHR21964">
    <property type="entry name" value="BREAST CANCER METASTASIS-SUPPRESSOR 1"/>
    <property type="match status" value="1"/>
</dbReference>
<feature type="chain" id="PRO_5002254828" evidence="6">
    <location>
        <begin position="18"/>
        <end position="489"/>
    </location>
</feature>
<dbReference type="PhylomeDB" id="A0A0D2X251"/>
<evidence type="ECO:0000313" key="8">
    <source>
        <dbReference type="Proteomes" id="UP000008743"/>
    </source>
</evidence>
<dbReference type="Pfam" id="PF08598">
    <property type="entry name" value="Sds3"/>
    <property type="match status" value="1"/>
</dbReference>
<keyword evidence="2" id="KW-0678">Repressor</keyword>
<accession>A0A0D2X251</accession>
<dbReference type="GO" id="GO:0010468">
    <property type="term" value="P:regulation of gene expression"/>
    <property type="evidence" value="ECO:0007669"/>
    <property type="project" value="UniProtKB-ARBA"/>
</dbReference>
<evidence type="ECO:0000256" key="2">
    <source>
        <dbReference type="ARBA" id="ARBA00022491"/>
    </source>
</evidence>
<evidence type="ECO:0000313" key="7">
    <source>
        <dbReference type="EMBL" id="KJE91949.1"/>
    </source>
</evidence>
<keyword evidence="5" id="KW-0539">Nucleus</keyword>
<feature type="signal peptide" evidence="6">
    <location>
        <begin position="1"/>
        <end position="17"/>
    </location>
</feature>
<dbReference type="SMART" id="SM01401">
    <property type="entry name" value="Sds3"/>
    <property type="match status" value="1"/>
</dbReference>
<dbReference type="OrthoDB" id="20886at2759"/>
<evidence type="ECO:0000256" key="3">
    <source>
        <dbReference type="ARBA" id="ARBA00023015"/>
    </source>
</evidence>
<evidence type="ECO:0000256" key="1">
    <source>
        <dbReference type="ARBA" id="ARBA00004123"/>
    </source>
</evidence>
<dbReference type="EMBL" id="KE346363">
    <property type="protein sequence ID" value="KJE91949.1"/>
    <property type="molecule type" value="Genomic_DNA"/>
</dbReference>
<name>A0A0D2X251_CAPO3</name>
<dbReference type="GO" id="GO:0005654">
    <property type="term" value="C:nucleoplasm"/>
    <property type="evidence" value="ECO:0007669"/>
    <property type="project" value="UniProtKB-ARBA"/>
</dbReference>